<comment type="caution">
    <text evidence="1">The sequence shown here is derived from an EMBL/GenBank/DDBJ whole genome shotgun (WGS) entry which is preliminary data.</text>
</comment>
<gene>
    <name evidence="1" type="ORF">M0638_12480</name>
</gene>
<dbReference type="Proteomes" id="UP001139516">
    <property type="component" value="Unassembled WGS sequence"/>
</dbReference>
<dbReference type="AlphaFoldDB" id="A0A9X2BVM8"/>
<dbReference type="RefSeq" id="WP_248667325.1">
    <property type="nucleotide sequence ID" value="NZ_JALPRX010000051.1"/>
</dbReference>
<protein>
    <recommendedName>
        <fullName evidence="3">Tetratricopeptide repeat protein</fullName>
    </recommendedName>
</protein>
<evidence type="ECO:0000313" key="2">
    <source>
        <dbReference type="Proteomes" id="UP001139516"/>
    </source>
</evidence>
<dbReference type="InterPro" id="IPR011990">
    <property type="entry name" value="TPR-like_helical_dom_sf"/>
</dbReference>
<organism evidence="1 2">
    <name type="scientific">Roseomonas acroporae</name>
    <dbReference type="NCBI Taxonomy" id="2937791"/>
    <lineage>
        <taxon>Bacteria</taxon>
        <taxon>Pseudomonadati</taxon>
        <taxon>Pseudomonadota</taxon>
        <taxon>Alphaproteobacteria</taxon>
        <taxon>Acetobacterales</taxon>
        <taxon>Roseomonadaceae</taxon>
        <taxon>Roseomonas</taxon>
    </lineage>
</organism>
<keyword evidence="2" id="KW-1185">Reference proteome</keyword>
<sequence length="174" mass="19409">MRDQSWLNRRYYGGDLPPEAERALHAAAADWAHADLAETHILRALAIAPDHLATRIGAYKFYLYRQRYTEALPHARACLAEAARRNGFPEDWRALRHDPARFGEWEELPRLFLFSLLAVGYVQARLGLPEAARPALAKVAELDPADRLGARRLLAVLERGEAGMGEAGTREAGA</sequence>
<dbReference type="EMBL" id="JALPRX010000051">
    <property type="protein sequence ID" value="MCK8785201.1"/>
    <property type="molecule type" value="Genomic_DNA"/>
</dbReference>
<dbReference type="Gene3D" id="1.25.40.10">
    <property type="entry name" value="Tetratricopeptide repeat domain"/>
    <property type="match status" value="1"/>
</dbReference>
<accession>A0A9X2BVM8</accession>
<reference evidence="1" key="1">
    <citation type="submission" date="2022-04" db="EMBL/GenBank/DDBJ databases">
        <title>Roseomonas acroporae sp. nov., isolated from coral Acropora digitifera.</title>
        <authorList>
            <person name="Sun H."/>
        </authorList>
    </citation>
    <scope>NUCLEOTIDE SEQUENCE</scope>
    <source>
        <strain evidence="1">NAR14</strain>
    </source>
</reference>
<evidence type="ECO:0000313" key="1">
    <source>
        <dbReference type="EMBL" id="MCK8785201.1"/>
    </source>
</evidence>
<evidence type="ECO:0008006" key="3">
    <source>
        <dbReference type="Google" id="ProtNLM"/>
    </source>
</evidence>
<proteinExistence type="predicted"/>
<dbReference type="SUPFAM" id="SSF48452">
    <property type="entry name" value="TPR-like"/>
    <property type="match status" value="1"/>
</dbReference>
<name>A0A9X2BVM8_9PROT</name>